<evidence type="ECO:0000256" key="1">
    <source>
        <dbReference type="SAM" id="MobiDB-lite"/>
    </source>
</evidence>
<dbReference type="RefSeq" id="WP_132701609.1">
    <property type="nucleotide sequence ID" value="NZ_SLZR01000007.1"/>
</dbReference>
<feature type="chain" id="PRO_5020891989" description="Big-1 domain-containing protein" evidence="2">
    <location>
        <begin position="22"/>
        <end position="379"/>
    </location>
</feature>
<feature type="region of interest" description="Disordered" evidence="1">
    <location>
        <begin position="22"/>
        <end position="57"/>
    </location>
</feature>
<evidence type="ECO:0000256" key="2">
    <source>
        <dbReference type="SAM" id="SignalP"/>
    </source>
</evidence>
<reference evidence="3 4" key="1">
    <citation type="submission" date="2019-03" db="EMBL/GenBank/DDBJ databases">
        <title>Genomic Encyclopedia of Archaeal and Bacterial Type Strains, Phase II (KMG-II): from individual species to whole genera.</title>
        <authorList>
            <person name="Goeker M."/>
        </authorList>
    </citation>
    <scope>NUCLEOTIDE SEQUENCE [LARGE SCALE GENOMIC DNA]</scope>
    <source>
        <strain evidence="3 4">DSM 15388</strain>
    </source>
</reference>
<dbReference type="AlphaFoldDB" id="A0A4R3I5D3"/>
<dbReference type="Proteomes" id="UP000295793">
    <property type="component" value="Unassembled WGS sequence"/>
</dbReference>
<gene>
    <name evidence="3" type="ORF">BCF53_107187</name>
</gene>
<sequence>MNPKSKWLIALMTMLALTACGNVDDEDDDDSSDDTDTTEETTDDDSDDSTTTTTGNLPDYDSFSLSVDAAVVDEALNTDGITATFTVQVADRFNEAVDDDTVVYFWAENGYLQENTCSTSSGSCSVTWVSGGTRPEDGLATVLAYTVGEDSFYDSGTVNGIYNVAGDVVDDGQDGLALNEAIMSAPEAYKDYNFDGYDNSSFTDSATGLTFSEDAFFDYNDNGEYEASSSLYRGENCSAAASTAGHCTETSIYIWDHTQIVWGPTYGSPNTAVSADYTTDFDAVTDVTDWNVGDTIYVLVSDYNGNTPVAGTSIAVSGDDDDDEDFTVSYSSESVPTLGVAYNLPYVFSLTLTDAFETGGTAEITVTYLGSDYSLYVDY</sequence>
<evidence type="ECO:0000313" key="4">
    <source>
        <dbReference type="Proteomes" id="UP000295793"/>
    </source>
</evidence>
<dbReference type="PROSITE" id="PS51257">
    <property type="entry name" value="PROKAR_LIPOPROTEIN"/>
    <property type="match status" value="1"/>
</dbReference>
<keyword evidence="4" id="KW-1185">Reference proteome</keyword>
<feature type="compositionally biased region" description="Acidic residues" evidence="1">
    <location>
        <begin position="23"/>
        <end position="48"/>
    </location>
</feature>
<organism evidence="3 4">
    <name type="scientific">Reinekea marinisedimentorum</name>
    <dbReference type="NCBI Taxonomy" id="230495"/>
    <lineage>
        <taxon>Bacteria</taxon>
        <taxon>Pseudomonadati</taxon>
        <taxon>Pseudomonadota</taxon>
        <taxon>Gammaproteobacteria</taxon>
        <taxon>Oceanospirillales</taxon>
        <taxon>Saccharospirillaceae</taxon>
        <taxon>Reinekea</taxon>
    </lineage>
</organism>
<accession>A0A4R3I5D3</accession>
<evidence type="ECO:0008006" key="5">
    <source>
        <dbReference type="Google" id="ProtNLM"/>
    </source>
</evidence>
<keyword evidence="2" id="KW-0732">Signal</keyword>
<evidence type="ECO:0000313" key="3">
    <source>
        <dbReference type="EMBL" id="TCS41172.1"/>
    </source>
</evidence>
<protein>
    <recommendedName>
        <fullName evidence="5">Big-1 domain-containing protein</fullName>
    </recommendedName>
</protein>
<proteinExistence type="predicted"/>
<dbReference type="EMBL" id="SLZR01000007">
    <property type="protein sequence ID" value="TCS41172.1"/>
    <property type="molecule type" value="Genomic_DNA"/>
</dbReference>
<dbReference type="OrthoDB" id="5522233at2"/>
<feature type="signal peptide" evidence="2">
    <location>
        <begin position="1"/>
        <end position="21"/>
    </location>
</feature>
<comment type="caution">
    <text evidence="3">The sequence shown here is derived from an EMBL/GenBank/DDBJ whole genome shotgun (WGS) entry which is preliminary data.</text>
</comment>
<name>A0A4R3I5D3_9GAMM</name>